<comment type="caution">
    <text evidence="1">The sequence shown here is derived from an EMBL/GenBank/DDBJ whole genome shotgun (WGS) entry which is preliminary data.</text>
</comment>
<gene>
    <name evidence="1" type="ORF">SDC9_207923</name>
</gene>
<reference evidence="1" key="1">
    <citation type="submission" date="2019-08" db="EMBL/GenBank/DDBJ databases">
        <authorList>
            <person name="Kucharzyk K."/>
            <person name="Murdoch R.W."/>
            <person name="Higgins S."/>
            <person name="Loffler F."/>
        </authorList>
    </citation>
    <scope>NUCLEOTIDE SEQUENCE</scope>
</reference>
<evidence type="ECO:0000313" key="1">
    <source>
        <dbReference type="EMBL" id="MPN60198.1"/>
    </source>
</evidence>
<dbReference type="EMBL" id="VSSQ01135150">
    <property type="protein sequence ID" value="MPN60198.1"/>
    <property type="molecule type" value="Genomic_DNA"/>
</dbReference>
<dbReference type="AlphaFoldDB" id="A0A645J960"/>
<sequence>MIINVDSKKSAEQLCSEAKILGVSATPVSIYADDSSCKQLVALVFYYNQIPIHEIQQTIKALIEKWTSV</sequence>
<name>A0A645J960_9ZZZZ</name>
<accession>A0A645J960</accession>
<organism evidence="1">
    <name type="scientific">bioreactor metagenome</name>
    <dbReference type="NCBI Taxonomy" id="1076179"/>
    <lineage>
        <taxon>unclassified sequences</taxon>
        <taxon>metagenomes</taxon>
        <taxon>ecological metagenomes</taxon>
    </lineage>
</organism>
<proteinExistence type="predicted"/>
<protein>
    <submittedName>
        <fullName evidence="1">Uncharacterized protein</fullName>
    </submittedName>
</protein>